<feature type="region of interest" description="Disordered" evidence="5">
    <location>
        <begin position="1"/>
        <end position="107"/>
    </location>
</feature>
<dbReference type="Pfam" id="PF01585">
    <property type="entry name" value="G-patch"/>
    <property type="match status" value="1"/>
</dbReference>
<dbReference type="PROSITE" id="PS50157">
    <property type="entry name" value="ZINC_FINGER_C2H2_2"/>
    <property type="match status" value="1"/>
</dbReference>
<feature type="compositionally biased region" description="Low complexity" evidence="5">
    <location>
        <begin position="362"/>
        <end position="373"/>
    </location>
</feature>
<feature type="region of interest" description="Disordered" evidence="5">
    <location>
        <begin position="497"/>
        <end position="534"/>
    </location>
</feature>
<comment type="caution">
    <text evidence="8">The sequence shown here is derived from an EMBL/GenBank/DDBJ whole genome shotgun (WGS) entry which is preliminary data.</text>
</comment>
<evidence type="ECO:0000256" key="5">
    <source>
        <dbReference type="SAM" id="MobiDB-lite"/>
    </source>
</evidence>
<feature type="domain" description="G-patch" evidence="7">
    <location>
        <begin position="409"/>
        <end position="455"/>
    </location>
</feature>
<keyword evidence="3" id="KW-0539">Nucleus</keyword>
<evidence type="ECO:0000259" key="7">
    <source>
        <dbReference type="PROSITE" id="PS50174"/>
    </source>
</evidence>
<keyword evidence="4" id="KW-0479">Metal-binding</keyword>
<feature type="compositionally biased region" description="Low complexity" evidence="5">
    <location>
        <begin position="7"/>
        <end position="24"/>
    </location>
</feature>
<name>A0ABR3YWT8_9PEZI</name>
<gene>
    <name evidence="8" type="ORF">Sste5346_006746</name>
</gene>
<dbReference type="PANTHER" id="PTHR13948:SF3">
    <property type="entry name" value="FI21118P1"/>
    <property type="match status" value="1"/>
</dbReference>
<organism evidence="8 9">
    <name type="scientific">Sporothrix stenoceras</name>
    <dbReference type="NCBI Taxonomy" id="5173"/>
    <lineage>
        <taxon>Eukaryota</taxon>
        <taxon>Fungi</taxon>
        <taxon>Dikarya</taxon>
        <taxon>Ascomycota</taxon>
        <taxon>Pezizomycotina</taxon>
        <taxon>Sordariomycetes</taxon>
        <taxon>Sordariomycetidae</taxon>
        <taxon>Ophiostomatales</taxon>
        <taxon>Ophiostomataceae</taxon>
        <taxon>Sporothrix</taxon>
    </lineage>
</organism>
<evidence type="ECO:0000259" key="6">
    <source>
        <dbReference type="PROSITE" id="PS50157"/>
    </source>
</evidence>
<evidence type="ECO:0008006" key="10">
    <source>
        <dbReference type="Google" id="ProtNLM"/>
    </source>
</evidence>
<keyword evidence="2" id="KW-0694">RNA-binding</keyword>
<reference evidence="8 9" key="1">
    <citation type="journal article" date="2024" name="IMA Fungus">
        <title>IMA Genome - F19 : A genome assembly and annotation guide to empower mycologists, including annotated draft genome sequences of Ceratocystis pirilliformis, Diaporthe australafricana, Fusarium ophioides, Paecilomyces lecythidis, and Sporothrix stenoceras.</title>
        <authorList>
            <person name="Aylward J."/>
            <person name="Wilson A.M."/>
            <person name="Visagie C.M."/>
            <person name="Spraker J."/>
            <person name="Barnes I."/>
            <person name="Buitendag C."/>
            <person name="Ceriani C."/>
            <person name="Del Mar Angel L."/>
            <person name="du Plessis D."/>
            <person name="Fuchs T."/>
            <person name="Gasser K."/>
            <person name="Kramer D."/>
            <person name="Li W."/>
            <person name="Munsamy K."/>
            <person name="Piso A."/>
            <person name="Price J.L."/>
            <person name="Sonnekus B."/>
            <person name="Thomas C."/>
            <person name="van der Nest A."/>
            <person name="van Dijk A."/>
            <person name="van Heerden A."/>
            <person name="van Vuuren N."/>
            <person name="Yilmaz N."/>
            <person name="Duong T.A."/>
            <person name="van der Merwe N.A."/>
            <person name="Wingfield M.J."/>
            <person name="Wingfield B.D."/>
        </authorList>
    </citation>
    <scope>NUCLEOTIDE SEQUENCE [LARGE SCALE GENOMIC DNA]</scope>
    <source>
        <strain evidence="8 9">CMW 5346</strain>
    </source>
</reference>
<dbReference type="PANTHER" id="PTHR13948">
    <property type="entry name" value="RNA-BINDING PROTEIN"/>
    <property type="match status" value="1"/>
</dbReference>
<evidence type="ECO:0000256" key="1">
    <source>
        <dbReference type="ARBA" id="ARBA00004123"/>
    </source>
</evidence>
<proteinExistence type="predicted"/>
<feature type="compositionally biased region" description="Basic and acidic residues" evidence="5">
    <location>
        <begin position="320"/>
        <end position="333"/>
    </location>
</feature>
<evidence type="ECO:0000256" key="2">
    <source>
        <dbReference type="ARBA" id="ARBA00022884"/>
    </source>
</evidence>
<keyword evidence="9" id="KW-1185">Reference proteome</keyword>
<protein>
    <recommendedName>
        <fullName evidence="10">G-patch domain-containing protein</fullName>
    </recommendedName>
</protein>
<sequence>MAPNPTSSAAARGGSDVSSAAVAAAKKEKRSAAAAAAMAPNMQSQVQKWAKMTAELGGGRTPASDENDDGENAETPGRPRKKARTGEKTKTAKSKKRDQDGLPFSKQVRAPHRRDRYVSFGIGRGLGRNSMGEKAAAMATATSSLPPTCLLCLVRFDSRQQLRDHEALSSNHRRQLRDGVVRKTALQRYAKIAEDDAAATAAAAAKATDPNEDDTMVDQDKESQPQPTTKAVRPPVHIKRLPRRRGDLAPTYTSYAAPIRVPNPGDDAGLTLYHGCLLCRRRFRSRAMLRLHERESALHRARTRDPASVAAAVAAVNKAAEEVESQKNDVSLKEEDEEKKEDDQSTPDTPALHIRPLLRMRPAAPSTAGTTTAQYRDRARERRLVYGDSTKNKSSKRAKNDATVSTTATPSKGAALLSKMGWTAGQGLGAQGGGLTEAIAPSVYRSGVGLGAQGGKLGDAADVAARRTESKYADFVQQTRDTARQRLMALEKEEAEAAAAKAEEEAAAAEAAAKAEQEAAKEEEDEDAIFKDED</sequence>
<dbReference type="InterPro" id="IPR013087">
    <property type="entry name" value="Znf_C2H2_type"/>
</dbReference>
<dbReference type="SMART" id="SM00443">
    <property type="entry name" value="G_patch"/>
    <property type="match status" value="1"/>
</dbReference>
<keyword evidence="4" id="KW-0862">Zinc</keyword>
<dbReference type="EMBL" id="JAWCUI010000041">
    <property type="protein sequence ID" value="KAL1892854.1"/>
    <property type="molecule type" value="Genomic_DNA"/>
</dbReference>
<feature type="compositionally biased region" description="Basic and acidic residues" evidence="5">
    <location>
        <begin position="375"/>
        <end position="385"/>
    </location>
</feature>
<feature type="domain" description="C2H2-type" evidence="6">
    <location>
        <begin position="274"/>
        <end position="304"/>
    </location>
</feature>
<evidence type="ECO:0000256" key="4">
    <source>
        <dbReference type="PROSITE-ProRule" id="PRU00042"/>
    </source>
</evidence>
<keyword evidence="4" id="KW-0863">Zinc-finger</keyword>
<evidence type="ECO:0000313" key="9">
    <source>
        <dbReference type="Proteomes" id="UP001583186"/>
    </source>
</evidence>
<dbReference type="PROSITE" id="PS50174">
    <property type="entry name" value="G_PATCH"/>
    <property type="match status" value="1"/>
</dbReference>
<comment type="subcellular location">
    <subcellularLocation>
        <location evidence="1">Nucleus</location>
    </subcellularLocation>
</comment>
<evidence type="ECO:0000313" key="8">
    <source>
        <dbReference type="EMBL" id="KAL1892854.1"/>
    </source>
</evidence>
<dbReference type="InterPro" id="IPR000467">
    <property type="entry name" value="G_patch_dom"/>
</dbReference>
<feature type="region of interest" description="Disordered" evidence="5">
    <location>
        <begin position="320"/>
        <end position="407"/>
    </location>
</feature>
<feature type="region of interest" description="Disordered" evidence="5">
    <location>
        <begin position="203"/>
        <end position="236"/>
    </location>
</feature>
<accession>A0ABR3YWT8</accession>
<evidence type="ECO:0000256" key="3">
    <source>
        <dbReference type="ARBA" id="ARBA00023242"/>
    </source>
</evidence>
<dbReference type="Proteomes" id="UP001583186">
    <property type="component" value="Unassembled WGS sequence"/>
</dbReference>